<dbReference type="InterPro" id="IPR042251">
    <property type="entry name" value="EutC_C"/>
</dbReference>
<dbReference type="AlphaFoldDB" id="A0A146KJM0"/>
<dbReference type="GO" id="GO:0008851">
    <property type="term" value="F:ethanolamine ammonia-lyase activity"/>
    <property type="evidence" value="ECO:0007669"/>
    <property type="project" value="InterPro"/>
</dbReference>
<dbReference type="PANTHER" id="PTHR39330:SF1">
    <property type="entry name" value="ETHANOLAMINE AMMONIA-LYASE SMALL SUBUNIT"/>
    <property type="match status" value="1"/>
</dbReference>
<dbReference type="GO" id="GO:0031419">
    <property type="term" value="F:cobalamin binding"/>
    <property type="evidence" value="ECO:0007669"/>
    <property type="project" value="UniProtKB-KW"/>
</dbReference>
<evidence type="ECO:0000256" key="3">
    <source>
        <dbReference type="ARBA" id="ARBA00023285"/>
    </source>
</evidence>
<evidence type="ECO:0000256" key="2">
    <source>
        <dbReference type="ARBA" id="ARBA00023239"/>
    </source>
</evidence>
<dbReference type="Pfam" id="PF05985">
    <property type="entry name" value="EutC"/>
    <property type="match status" value="1"/>
</dbReference>
<accession>A0A146KJM0</accession>
<keyword evidence="4" id="KW-1283">Bacterial microcompartment</keyword>
<evidence type="ECO:0000256" key="4">
    <source>
        <dbReference type="ARBA" id="ARBA00024446"/>
    </source>
</evidence>
<evidence type="ECO:0000256" key="1">
    <source>
        <dbReference type="ARBA" id="ARBA00022628"/>
    </source>
</evidence>
<dbReference type="InterPro" id="IPR009246">
    <property type="entry name" value="EutC"/>
</dbReference>
<evidence type="ECO:0000313" key="5">
    <source>
        <dbReference type="EMBL" id="JAP95631.1"/>
    </source>
</evidence>
<sequence length="172" mass="19026">PADRLDYIIHPVSGEKLSHESVEIVKSLANPAVNVQIVISEGLNARALEDPGHFQPYFDKLIEILREEGFTLGKNIIIKNGRVRTGYQVGELLFSNQQQDECKALIHLIGERPGNGNHTFSAYIVAPKSKTWGMGVVDHNIAKLVSGISDTTYVGEMAAVETVRLMKELMEQ</sequence>
<feature type="non-terminal residue" evidence="5">
    <location>
        <position position="1"/>
    </location>
</feature>
<keyword evidence="1" id="KW-0846">Cobalamin</keyword>
<dbReference type="EMBL" id="GDID01000975">
    <property type="protein sequence ID" value="JAP95631.1"/>
    <property type="molecule type" value="Transcribed_RNA"/>
</dbReference>
<dbReference type="GO" id="GO:0009350">
    <property type="term" value="C:ethanolamine ammonia-lyase complex"/>
    <property type="evidence" value="ECO:0007669"/>
    <property type="project" value="TreeGrafter"/>
</dbReference>
<proteinExistence type="predicted"/>
<dbReference type="PANTHER" id="PTHR39330">
    <property type="entry name" value="ETHANOLAMINE AMMONIA-LYASE LIGHT CHAIN"/>
    <property type="match status" value="1"/>
</dbReference>
<name>A0A146KJM0_9EUKA</name>
<protein>
    <submittedName>
        <fullName evidence="5">Ethanolamine ammonia-lyase light chain (EutC) family protein</fullName>
    </submittedName>
</protein>
<reference evidence="5" key="1">
    <citation type="submission" date="2015-07" db="EMBL/GenBank/DDBJ databases">
        <title>Adaptation to a free-living lifestyle via gene acquisitions in the diplomonad Trepomonas sp. PC1.</title>
        <authorList>
            <person name="Xu F."/>
            <person name="Jerlstrom-Hultqvist J."/>
            <person name="Kolisko M."/>
            <person name="Simpson A.G.B."/>
            <person name="Roger A.J."/>
            <person name="Svard S.G."/>
            <person name="Andersson J.O."/>
        </authorList>
    </citation>
    <scope>NUCLEOTIDE SEQUENCE</scope>
    <source>
        <strain evidence="5">PC1</strain>
    </source>
</reference>
<keyword evidence="3" id="KW-0170">Cobalt</keyword>
<keyword evidence="2 5" id="KW-0456">Lyase</keyword>
<organism evidence="5">
    <name type="scientific">Trepomonas sp. PC1</name>
    <dbReference type="NCBI Taxonomy" id="1076344"/>
    <lineage>
        <taxon>Eukaryota</taxon>
        <taxon>Metamonada</taxon>
        <taxon>Diplomonadida</taxon>
        <taxon>Hexamitidae</taxon>
        <taxon>Hexamitinae</taxon>
        <taxon>Trepomonas</taxon>
    </lineage>
</organism>
<gene>
    <name evidence="5" type="ORF">TPC1_11309</name>
</gene>
<dbReference type="Gene3D" id="3.40.50.11240">
    <property type="entry name" value="Ethanolamine ammonia-lyase light chain (EutC)"/>
    <property type="match status" value="1"/>
</dbReference>
<dbReference type="GO" id="GO:0006520">
    <property type="term" value="P:amino acid metabolic process"/>
    <property type="evidence" value="ECO:0007669"/>
    <property type="project" value="InterPro"/>
</dbReference>